<dbReference type="Gene3D" id="1.10.10.660">
    <property type="entry name" value="conserved protein of unknown function from Enterococcus faecalis V583"/>
    <property type="match status" value="1"/>
</dbReference>
<dbReference type="EMBL" id="AP014545">
    <property type="protein sequence ID" value="BBB26942.1"/>
    <property type="molecule type" value="Genomic_DNA"/>
</dbReference>
<proteinExistence type="predicted"/>
<dbReference type="Pfam" id="PF06545">
    <property type="entry name" value="AllG"/>
    <property type="match status" value="1"/>
</dbReference>
<dbReference type="KEGG" id="ajp:AMJAP_2352"/>
<dbReference type="AlphaFoldDB" id="A0A7R6STS5"/>
<dbReference type="OrthoDB" id="6193532at2"/>
<name>A0A7R6STS5_9GAMM</name>
<dbReference type="InterPro" id="IPR024033">
    <property type="entry name" value="OXTCase_su_AllG_h-dom"/>
</dbReference>
<sequence>MLLSVADQTAFDRVSECHPQWTGMCRVSDVIAGDAKLLLHAGPPFSAVDTIPAPVMNSLCVSAVWEGWADSYDQARQMINQGLIRVEPAQDHHIVVPLAGVVSPSMQLMVIADANNPAAKKYSVLNEGMVHCTRLGKLDPELQAHLRWLNGELSDWIANRLEQPIDLLPVIAAALGDGDDCHGRTIAGSALIADQLFKATSGDIPEEIETFLNGAMAFALNIWMASSSLMMSAAEGVEGASLITKAAGNGYDFGVQVAAKPGLWITMAAPEVKGAIDEAHTGRRAVGAIGDSAVVDFIGLGGQVLNTATASYEGLKAYLPEDALNRPEKALAATLTGFGSRPAMTSARQVVENQGGPMVLLGMIEDRGESGRIGGGVVDVPVSFFRNVLDEAGL</sequence>
<dbReference type="Gene3D" id="3.90.1700.10">
    <property type="entry name" value="v583 domain like"/>
    <property type="match status" value="1"/>
</dbReference>
<accession>A0A7R6STS5</accession>
<dbReference type="Gene3D" id="3.90.1710.10">
    <property type="entry name" value="Enterococcus faecalis V583 domain"/>
    <property type="match status" value="1"/>
</dbReference>
<evidence type="ECO:0000313" key="1">
    <source>
        <dbReference type="EMBL" id="BBB26942.1"/>
    </source>
</evidence>
<dbReference type="RefSeq" id="WP_019620262.1">
    <property type="nucleotide sequence ID" value="NZ_AP014545.1"/>
</dbReference>
<reference evidence="1 2" key="1">
    <citation type="journal article" date="2008" name="Int. J. Syst. Evol. Microbiol.">
        <title>Amphritea japonica sp. nov. and Amphritea balenae sp. nov., isolated from the sediment adjacent to sperm whale carcasses off Kagoshima, Japan.</title>
        <authorList>
            <person name="Miyazaki M."/>
            <person name="Nogi Y."/>
            <person name="Fujiwara Y."/>
            <person name="Kawato M."/>
            <person name="Nagahama T."/>
            <person name="Kubokawa K."/>
            <person name="Horikoshi K."/>
        </authorList>
    </citation>
    <scope>NUCLEOTIDE SEQUENCE [LARGE SCALE GENOMIC DNA]</scope>
    <source>
        <strain evidence="1 2">ATCC BAA-1530</strain>
    </source>
</reference>
<evidence type="ECO:0000313" key="2">
    <source>
        <dbReference type="Proteomes" id="UP000595663"/>
    </source>
</evidence>
<keyword evidence="2" id="KW-1185">Reference proteome</keyword>
<gene>
    <name evidence="1" type="ORF">AMJAP_2352</name>
</gene>
<dbReference type="Proteomes" id="UP000595663">
    <property type="component" value="Chromosome"/>
</dbReference>
<evidence type="ECO:0008006" key="3">
    <source>
        <dbReference type="Google" id="ProtNLM"/>
    </source>
</evidence>
<protein>
    <recommendedName>
        <fullName evidence="3">DUF1116 domain-containing protein</fullName>
    </recommendedName>
</protein>
<dbReference type="InterPro" id="IPR009499">
    <property type="entry name" value="AllG-like"/>
</dbReference>
<organism evidence="1 2">
    <name type="scientific">Amphritea japonica ATCC BAA-1530</name>
    <dbReference type="NCBI Taxonomy" id="1278309"/>
    <lineage>
        <taxon>Bacteria</taxon>
        <taxon>Pseudomonadati</taxon>
        <taxon>Pseudomonadota</taxon>
        <taxon>Gammaproteobacteria</taxon>
        <taxon>Oceanospirillales</taxon>
        <taxon>Oceanospirillaceae</taxon>
        <taxon>Amphritea</taxon>
    </lineage>
</organism>